<reference evidence="2" key="1">
    <citation type="journal article" date="2017" name="Front. Plant Sci.">
        <title>Climate Clever Clovers: New Paradigm to Reduce the Environmental Footprint of Ruminants by Breeding Low Methanogenic Forages Utilizing Haplotype Variation.</title>
        <authorList>
            <person name="Kaur P."/>
            <person name="Appels R."/>
            <person name="Bayer P.E."/>
            <person name="Keeble-Gagnere G."/>
            <person name="Wang J."/>
            <person name="Hirakawa H."/>
            <person name="Shirasawa K."/>
            <person name="Vercoe P."/>
            <person name="Stefanova K."/>
            <person name="Durmic Z."/>
            <person name="Nichols P."/>
            <person name="Revell C."/>
            <person name="Isobe S.N."/>
            <person name="Edwards D."/>
            <person name="Erskine W."/>
        </authorList>
    </citation>
    <scope>NUCLEOTIDE SEQUENCE [LARGE SCALE GENOMIC DNA]</scope>
    <source>
        <strain evidence="2">cv. Daliak</strain>
    </source>
</reference>
<dbReference type="AlphaFoldDB" id="A0A2Z6M023"/>
<keyword evidence="2" id="KW-1185">Reference proteome</keyword>
<organism evidence="1 2">
    <name type="scientific">Trifolium subterraneum</name>
    <name type="common">Subterranean clover</name>
    <dbReference type="NCBI Taxonomy" id="3900"/>
    <lineage>
        <taxon>Eukaryota</taxon>
        <taxon>Viridiplantae</taxon>
        <taxon>Streptophyta</taxon>
        <taxon>Embryophyta</taxon>
        <taxon>Tracheophyta</taxon>
        <taxon>Spermatophyta</taxon>
        <taxon>Magnoliopsida</taxon>
        <taxon>eudicotyledons</taxon>
        <taxon>Gunneridae</taxon>
        <taxon>Pentapetalae</taxon>
        <taxon>rosids</taxon>
        <taxon>fabids</taxon>
        <taxon>Fabales</taxon>
        <taxon>Fabaceae</taxon>
        <taxon>Papilionoideae</taxon>
        <taxon>50 kb inversion clade</taxon>
        <taxon>NPAAA clade</taxon>
        <taxon>Hologalegina</taxon>
        <taxon>IRL clade</taxon>
        <taxon>Trifolieae</taxon>
        <taxon>Trifolium</taxon>
    </lineage>
</organism>
<accession>A0A2Z6M023</accession>
<dbReference type="Proteomes" id="UP000242715">
    <property type="component" value="Unassembled WGS sequence"/>
</dbReference>
<gene>
    <name evidence="1" type="ORF">TSUD_222420</name>
</gene>
<proteinExistence type="predicted"/>
<evidence type="ECO:0008006" key="3">
    <source>
        <dbReference type="Google" id="ProtNLM"/>
    </source>
</evidence>
<evidence type="ECO:0000313" key="1">
    <source>
        <dbReference type="EMBL" id="GAU25784.1"/>
    </source>
</evidence>
<dbReference type="OrthoDB" id="999555at2759"/>
<dbReference type="EMBL" id="DF973321">
    <property type="protein sequence ID" value="GAU25784.1"/>
    <property type="molecule type" value="Genomic_DNA"/>
</dbReference>
<evidence type="ECO:0000313" key="2">
    <source>
        <dbReference type="Proteomes" id="UP000242715"/>
    </source>
</evidence>
<protein>
    <recommendedName>
        <fullName evidence="3">Reverse transcriptase zinc-binding domain-containing protein</fullName>
    </recommendedName>
</protein>
<sequence>MGWCGVGLGVSMEDASVCLGTGAPSWAPCAVGLSVYVSLCGFLVLEDRIPSRLNLLRRRVLPNPESALCWEFVSPRDLLGHFEAFVGLGVDRKARNIFSLVWLAVVWSIWKSRNDVIFSRRPFSGDVLVDRAKRSSWIWFSSKTSGHPCSFYEWGVEPSLCWIR</sequence>
<name>A0A2Z6M023_TRISU</name>